<organism evidence="1 2">
    <name type="scientific">Apiospora saccharicola</name>
    <dbReference type="NCBI Taxonomy" id="335842"/>
    <lineage>
        <taxon>Eukaryota</taxon>
        <taxon>Fungi</taxon>
        <taxon>Dikarya</taxon>
        <taxon>Ascomycota</taxon>
        <taxon>Pezizomycotina</taxon>
        <taxon>Sordariomycetes</taxon>
        <taxon>Xylariomycetidae</taxon>
        <taxon>Amphisphaeriales</taxon>
        <taxon>Apiosporaceae</taxon>
        <taxon>Apiospora</taxon>
    </lineage>
</organism>
<comment type="caution">
    <text evidence="1">The sequence shown here is derived from an EMBL/GenBank/DDBJ whole genome shotgun (WGS) entry which is preliminary data.</text>
</comment>
<gene>
    <name evidence="1" type="ORF">PG996_008535</name>
</gene>
<sequence length="73" mass="7874">MVASSYPSSSSPGSSSFHDSVMLDKAQLWGSDICVPGRAPRKSSTVNGADDEEHRCHGCYAMDCPESSCRQYI</sequence>
<keyword evidence="2" id="KW-1185">Reference proteome</keyword>
<protein>
    <recommendedName>
        <fullName evidence="3">4Fe-4S ferredoxin-type domain-containing protein</fullName>
    </recommendedName>
</protein>
<name>A0ABR1UY73_9PEZI</name>
<evidence type="ECO:0000313" key="1">
    <source>
        <dbReference type="EMBL" id="KAK8063883.1"/>
    </source>
</evidence>
<reference evidence="1 2" key="1">
    <citation type="submission" date="2023-01" db="EMBL/GenBank/DDBJ databases">
        <title>Analysis of 21 Apiospora genomes using comparative genomics revels a genus with tremendous synthesis potential of carbohydrate active enzymes and secondary metabolites.</title>
        <authorList>
            <person name="Sorensen T."/>
        </authorList>
    </citation>
    <scope>NUCLEOTIDE SEQUENCE [LARGE SCALE GENOMIC DNA]</scope>
    <source>
        <strain evidence="1 2">CBS 83171</strain>
    </source>
</reference>
<evidence type="ECO:0008006" key="3">
    <source>
        <dbReference type="Google" id="ProtNLM"/>
    </source>
</evidence>
<dbReference type="EMBL" id="JAQQWM010000005">
    <property type="protein sequence ID" value="KAK8063883.1"/>
    <property type="molecule type" value="Genomic_DNA"/>
</dbReference>
<proteinExistence type="predicted"/>
<accession>A0ABR1UY73</accession>
<dbReference type="Proteomes" id="UP001446871">
    <property type="component" value="Unassembled WGS sequence"/>
</dbReference>
<evidence type="ECO:0000313" key="2">
    <source>
        <dbReference type="Proteomes" id="UP001446871"/>
    </source>
</evidence>